<dbReference type="Proteomes" id="UP000243739">
    <property type="component" value="Unassembled WGS sequence"/>
</dbReference>
<keyword evidence="9" id="KW-1185">Reference proteome</keyword>
<proteinExistence type="predicted"/>
<dbReference type="SFLD" id="SFLDG01384">
    <property type="entry name" value="thioether_bond_formation_requi"/>
    <property type="match status" value="1"/>
</dbReference>
<dbReference type="InterPro" id="IPR024025">
    <property type="entry name" value="SCIFF_rSAM_maturase"/>
</dbReference>
<keyword evidence="2" id="KW-0004">4Fe-4S</keyword>
<dbReference type="SFLD" id="SFLDG01067">
    <property type="entry name" value="SPASM/twitch_domain_containing"/>
    <property type="match status" value="1"/>
</dbReference>
<sequence length="463" mass="53311">MIKGQVHVFTYKDKNIVLDVNSNSLFTVDELAKEIIHLYPSFTLAEIIGKLNGKYDENKITEAYQEIQQLHQEGIIYSEGVLPEEEHDPEEFEIKSMCLHVSHDCNLRCKYCFAGTGPYGQKRSLMTFEQGKKAIDFLVSQAKNTSHFEIDFFGGEPLLNFSVVKQIVAYAREKEKETGKKFDFSLTTNGVYINEEVEEFIANENINLILSIDGRPEVNDKMRPMDDGSGSYQTIVKNYQRINSERSGNADNRYGRGIYTYYRGTFTSENLDFANDVLHLSDLGFKRISVEPVVLPENRKYAIKKDHLPELFEQYDVLTESYLERKGTDKEFHFHHFEVDMEEGPCFSKRITGCGAGYQYMAITPEGDIYPCHQFVGKKEMIIGNLKEGFTNKKLMNKFRNTNIYTKPACKECWARHLCGGGCHVNAYGFNDDLNKPYEVGCELTKKRFENALYLKVLELEQE</sequence>
<dbReference type="InterPro" id="IPR047602">
    <property type="entry name" value="SPASM_CteB-like"/>
</dbReference>
<dbReference type="SFLD" id="SFLDS00029">
    <property type="entry name" value="Radical_SAM"/>
    <property type="match status" value="1"/>
</dbReference>
<dbReference type="GO" id="GO:0016491">
    <property type="term" value="F:oxidoreductase activity"/>
    <property type="evidence" value="ECO:0007669"/>
    <property type="project" value="InterPro"/>
</dbReference>
<name>A0A1D2YVN6_9BACI</name>
<dbReference type="CDD" id="cd21124">
    <property type="entry name" value="SPASM_CteB-like"/>
    <property type="match status" value="1"/>
</dbReference>
<evidence type="ECO:0000259" key="7">
    <source>
        <dbReference type="Pfam" id="PF13186"/>
    </source>
</evidence>
<dbReference type="InterPro" id="IPR023867">
    <property type="entry name" value="Sulphatase_maturase_rSAM"/>
</dbReference>
<dbReference type="Gene3D" id="3.20.20.70">
    <property type="entry name" value="Aldolase class I"/>
    <property type="match status" value="1"/>
</dbReference>
<dbReference type="InterPro" id="IPR058240">
    <property type="entry name" value="rSAM_sf"/>
</dbReference>
<dbReference type="GO" id="GO:0046872">
    <property type="term" value="F:metal ion binding"/>
    <property type="evidence" value="ECO:0007669"/>
    <property type="project" value="UniProtKB-KW"/>
</dbReference>
<dbReference type="EMBL" id="MIJF01000014">
    <property type="protein sequence ID" value="OEF99731.1"/>
    <property type="molecule type" value="Genomic_DNA"/>
</dbReference>
<dbReference type="CDD" id="cd01335">
    <property type="entry name" value="Radical_SAM"/>
    <property type="match status" value="1"/>
</dbReference>
<feature type="domain" description="4Fe4S-binding SPASM" evidence="7">
    <location>
        <begin position="354"/>
        <end position="414"/>
    </location>
</feature>
<dbReference type="PANTHER" id="PTHR43273">
    <property type="entry name" value="ANAEROBIC SULFATASE-MATURATING ENZYME HOMOLOG ASLB-RELATED"/>
    <property type="match status" value="1"/>
</dbReference>
<dbReference type="InterPro" id="IPR000385">
    <property type="entry name" value="MoaA_NifB_PqqE_Fe-S-bd_CS"/>
</dbReference>
<keyword evidence="5" id="KW-0408">Iron</keyword>
<evidence type="ECO:0000256" key="4">
    <source>
        <dbReference type="ARBA" id="ARBA00022723"/>
    </source>
</evidence>
<comment type="caution">
    <text evidence="8">The sequence shown here is derived from an EMBL/GenBank/DDBJ whole genome shotgun (WGS) entry which is preliminary data.</text>
</comment>
<dbReference type="Pfam" id="PF13186">
    <property type="entry name" value="SPASM"/>
    <property type="match status" value="1"/>
</dbReference>
<dbReference type="Pfam" id="PF13353">
    <property type="entry name" value="Fer4_12"/>
    <property type="match status" value="1"/>
</dbReference>
<dbReference type="SUPFAM" id="SSF102114">
    <property type="entry name" value="Radical SAM enzymes"/>
    <property type="match status" value="1"/>
</dbReference>
<gene>
    <name evidence="8" type="ORF">BHF71_07495</name>
</gene>
<dbReference type="NCBIfam" id="TIGR04085">
    <property type="entry name" value="rSAM_more_4Fe4S"/>
    <property type="match status" value="1"/>
</dbReference>
<comment type="cofactor">
    <cofactor evidence="1">
        <name>[4Fe-4S] cluster</name>
        <dbReference type="ChEBI" id="CHEBI:49883"/>
    </cofactor>
</comment>
<dbReference type="PANTHER" id="PTHR43273:SF8">
    <property type="entry name" value="RADICAL SAM DOMAIN PROTEIN"/>
    <property type="match status" value="1"/>
</dbReference>
<evidence type="ECO:0000256" key="1">
    <source>
        <dbReference type="ARBA" id="ARBA00001966"/>
    </source>
</evidence>
<dbReference type="SFLD" id="SFLDG01386">
    <property type="entry name" value="main_SPASM_domain-containing"/>
    <property type="match status" value="1"/>
</dbReference>
<evidence type="ECO:0000256" key="5">
    <source>
        <dbReference type="ARBA" id="ARBA00023004"/>
    </source>
</evidence>
<protein>
    <submittedName>
        <fullName evidence="8">Thioether cross-link-forming SCIFF peptide maturase</fullName>
    </submittedName>
</protein>
<dbReference type="PROSITE" id="PS01305">
    <property type="entry name" value="MOAA_NIFB_PQQE"/>
    <property type="match status" value="1"/>
</dbReference>
<dbReference type="InterPro" id="IPR013785">
    <property type="entry name" value="Aldolase_TIM"/>
</dbReference>
<dbReference type="OrthoDB" id="9808591at2"/>
<dbReference type="GO" id="GO:0051539">
    <property type="term" value="F:4 iron, 4 sulfur cluster binding"/>
    <property type="evidence" value="ECO:0007669"/>
    <property type="project" value="UniProtKB-KW"/>
</dbReference>
<dbReference type="AlphaFoldDB" id="A0A1D2YVN6"/>
<dbReference type="InterPro" id="IPR023885">
    <property type="entry name" value="4Fe4S-binding_SPASM_dom"/>
</dbReference>
<dbReference type="InterPro" id="IPR007197">
    <property type="entry name" value="rSAM"/>
</dbReference>
<organism evidence="8 9">
    <name type="scientific">Vulcanibacillus modesticaldus</name>
    <dbReference type="NCBI Taxonomy" id="337097"/>
    <lineage>
        <taxon>Bacteria</taxon>
        <taxon>Bacillati</taxon>
        <taxon>Bacillota</taxon>
        <taxon>Bacilli</taxon>
        <taxon>Bacillales</taxon>
        <taxon>Bacillaceae</taxon>
        <taxon>Vulcanibacillus</taxon>
    </lineage>
</organism>
<accession>A0A1D2YVN6</accession>
<evidence type="ECO:0000256" key="3">
    <source>
        <dbReference type="ARBA" id="ARBA00022691"/>
    </source>
</evidence>
<evidence type="ECO:0000256" key="2">
    <source>
        <dbReference type="ARBA" id="ARBA00022485"/>
    </source>
</evidence>
<evidence type="ECO:0000313" key="8">
    <source>
        <dbReference type="EMBL" id="OEF99731.1"/>
    </source>
</evidence>
<keyword evidence="6" id="KW-0411">Iron-sulfur</keyword>
<evidence type="ECO:0000313" key="9">
    <source>
        <dbReference type="Proteomes" id="UP000243739"/>
    </source>
</evidence>
<dbReference type="STRING" id="337097.BHF71_07495"/>
<evidence type="ECO:0000256" key="6">
    <source>
        <dbReference type="ARBA" id="ARBA00023014"/>
    </source>
</evidence>
<dbReference type="RefSeq" id="WP_069656388.1">
    <property type="nucleotide sequence ID" value="NZ_MIJF01000014.1"/>
</dbReference>
<dbReference type="NCBIfam" id="TIGR03974">
    <property type="entry name" value="rSAM_six_Cys"/>
    <property type="match status" value="1"/>
</dbReference>
<keyword evidence="4" id="KW-0479">Metal-binding</keyword>
<reference evidence="8 9" key="1">
    <citation type="submission" date="2016-09" db="EMBL/GenBank/DDBJ databases">
        <title>Draft genome sequence for the type strain of Vulcanibacillus modesticaldus BR, a strictly anaerobic, moderately thermophilic, and nitrate-reducing bacterium from deep sea-hydrothermal vents of the Mid-Atlantic Ridge.</title>
        <authorList>
            <person name="Abin C.A."/>
            <person name="Hollibaugh J.T."/>
        </authorList>
    </citation>
    <scope>NUCLEOTIDE SEQUENCE [LARGE SCALE GENOMIC DNA]</scope>
    <source>
        <strain evidence="8 9">BR</strain>
    </source>
</reference>
<keyword evidence="3" id="KW-0949">S-adenosyl-L-methionine</keyword>